<evidence type="ECO:0000256" key="1">
    <source>
        <dbReference type="ARBA" id="ARBA00009346"/>
    </source>
</evidence>
<evidence type="ECO:0000256" key="5">
    <source>
        <dbReference type="ARBA" id="ARBA00023048"/>
    </source>
</evidence>
<keyword evidence="4" id="KW-0079">Bacteriocin immunity</keyword>
<accession>A0A5E7D3Q6</accession>
<dbReference type="InterPro" id="IPR000290">
    <property type="entry name" value="Colicin_pyocin"/>
</dbReference>
<evidence type="ECO:0000313" key="7">
    <source>
        <dbReference type="EMBL" id="VVO12140.1"/>
    </source>
</evidence>
<dbReference type="Pfam" id="PF01320">
    <property type="entry name" value="Colicin_Pyocin"/>
    <property type="match status" value="1"/>
</dbReference>
<evidence type="ECO:0000256" key="2">
    <source>
        <dbReference type="ARBA" id="ARBA00022529"/>
    </source>
</evidence>
<reference evidence="7 8" key="1">
    <citation type="submission" date="2019-09" db="EMBL/GenBank/DDBJ databases">
        <authorList>
            <person name="Chandra G."/>
            <person name="Truman W A."/>
        </authorList>
    </citation>
    <scope>NUCLEOTIDE SEQUENCE [LARGE SCALE GENOMIC DNA]</scope>
    <source>
        <strain evidence="7">PS710</strain>
    </source>
</reference>
<dbReference type="RefSeq" id="WP_191627559.1">
    <property type="nucleotide sequence ID" value="NZ_CABVHW010000011.1"/>
</dbReference>
<keyword evidence="5" id="KW-0078">Bacteriocin</keyword>
<evidence type="ECO:0000259" key="6">
    <source>
        <dbReference type="Pfam" id="PF06958"/>
    </source>
</evidence>
<dbReference type="Pfam" id="PF06958">
    <property type="entry name" value="Pyocin_S"/>
    <property type="match status" value="1"/>
</dbReference>
<keyword evidence="2" id="KW-0929">Antimicrobial</keyword>
<feature type="domain" description="Pyosin/cloacin translocation" evidence="6">
    <location>
        <begin position="198"/>
        <end position="330"/>
    </location>
</feature>
<dbReference type="GO" id="GO:0031640">
    <property type="term" value="P:killing of cells of another organism"/>
    <property type="evidence" value="ECO:0007669"/>
    <property type="project" value="UniProtKB-KW"/>
</dbReference>
<dbReference type="InterPro" id="IPR016128">
    <property type="entry name" value="Pyosin/cloacin_T_dom"/>
</dbReference>
<dbReference type="EMBL" id="CABVHW010000011">
    <property type="protein sequence ID" value="VVO12140.1"/>
    <property type="molecule type" value="Genomic_DNA"/>
</dbReference>
<dbReference type="InterPro" id="IPR035900">
    <property type="entry name" value="Colicin_E_sf"/>
</dbReference>
<organism evidence="7 8">
    <name type="scientific">Pseudomonas fluorescens</name>
    <dbReference type="NCBI Taxonomy" id="294"/>
    <lineage>
        <taxon>Bacteria</taxon>
        <taxon>Pseudomonadati</taxon>
        <taxon>Pseudomonadota</taxon>
        <taxon>Gammaproteobacteria</taxon>
        <taxon>Pseudomonadales</taxon>
        <taxon>Pseudomonadaceae</taxon>
        <taxon>Pseudomonas</taxon>
    </lineage>
</organism>
<dbReference type="GO" id="GO:0030153">
    <property type="term" value="P:bacteriocin immunity"/>
    <property type="evidence" value="ECO:0007669"/>
    <property type="project" value="UniProtKB-KW"/>
</dbReference>
<dbReference type="CDD" id="cd16363">
    <property type="entry name" value="Col_Im_like"/>
    <property type="match status" value="1"/>
</dbReference>
<evidence type="ECO:0000256" key="4">
    <source>
        <dbReference type="ARBA" id="ARBA00023025"/>
    </source>
</evidence>
<dbReference type="SUPFAM" id="SSF69369">
    <property type="entry name" value="Cloacin translocation domain"/>
    <property type="match status" value="1"/>
</dbReference>
<sequence>MELKQQLQDYTESEFFILVKKIWDADVPETEHDALIMHFDNICQHPTGADLLFYSDDVGNEASPEDVVAALKAFRAFKNLPGFKGQQPGQNDANSSGNGAPAEVSDIYYAPYAKAAEGPLVMAAAAGAMAAFEDLLLAIQQTTLNAVAQFTRMATAASNGATGKYANILLFSIKLGNGERYALSLPLSELALDQGQDWQNIAHAKGEVDLPFRLGSGTTTDDGTEMAQVYLAVTDGESVRPSVRVRKVIWDPHTGTYSFTSEDSAAISLVWTPDNRATSLSGHLSRNYPGRLVSRSFIKIETFSNPADTYFDDYIIVFPAKSGLAPLYVMFKNSPS</sequence>
<name>A0A5E7D3Q6_PSEFL</name>
<dbReference type="Gene3D" id="1.10.1200.20">
    <property type="entry name" value="Colicin E immunity protein"/>
    <property type="match status" value="1"/>
</dbReference>
<dbReference type="InterPro" id="IPR036302">
    <property type="entry name" value="Pyosin/cloacin_T_dom_sf"/>
</dbReference>
<dbReference type="SUPFAM" id="SSF47345">
    <property type="entry name" value="Colicin E immunity proteins"/>
    <property type="match status" value="1"/>
</dbReference>
<evidence type="ECO:0000313" key="8">
    <source>
        <dbReference type="Proteomes" id="UP000381093"/>
    </source>
</evidence>
<protein>
    <recommendedName>
        <fullName evidence="6">Pyosin/cloacin translocation domain-containing protein</fullName>
    </recommendedName>
</protein>
<gene>
    <name evidence="7" type="ORF">PS710_03538</name>
</gene>
<dbReference type="PRINTS" id="PR01299">
    <property type="entry name" value="PYOCIN"/>
</dbReference>
<evidence type="ECO:0000256" key="3">
    <source>
        <dbReference type="ARBA" id="ARBA00023022"/>
    </source>
</evidence>
<dbReference type="GO" id="GO:0042742">
    <property type="term" value="P:defense response to bacterium"/>
    <property type="evidence" value="ECO:0007669"/>
    <property type="project" value="UniProtKB-KW"/>
</dbReference>
<dbReference type="AlphaFoldDB" id="A0A5E7D3Q6"/>
<proteinExistence type="inferred from homology"/>
<dbReference type="GO" id="GO:0015643">
    <property type="term" value="F:toxic substance binding"/>
    <property type="evidence" value="ECO:0007669"/>
    <property type="project" value="InterPro"/>
</dbReference>
<comment type="similarity">
    <text evidence="1">Belongs to the colicins ColE2/ColE8/ColE9 and pyocins S1/S2 family.</text>
</comment>
<dbReference type="Proteomes" id="UP000381093">
    <property type="component" value="Unassembled WGS sequence"/>
</dbReference>
<keyword evidence="3" id="KW-0044">Antibiotic</keyword>